<dbReference type="Pfam" id="PF00227">
    <property type="entry name" value="Proteasome"/>
    <property type="match status" value="1"/>
</dbReference>
<dbReference type="STRING" id="694429.Pyrfu_1741"/>
<dbReference type="InterPro" id="IPR019982">
    <property type="entry name" value="Proteasome_asu_arc"/>
</dbReference>
<comment type="function">
    <text evidence="4">Component of the proteasome core, a large protease complex with broad specificity involved in protein degradation.</text>
</comment>
<comment type="similarity">
    <text evidence="4 5">Belongs to the peptidase T1A family.</text>
</comment>
<reference evidence="7 8" key="1">
    <citation type="journal article" date="2011" name="Stand. Genomic Sci.">
        <title>Complete genome sequence of the hyperthermophilic chemolithoautotroph Pyrolobus fumarii type strain (1A).</title>
        <authorList>
            <person name="Anderson I."/>
            <person name="Goker M."/>
            <person name="Nolan M."/>
            <person name="Lucas S."/>
            <person name="Hammon N."/>
            <person name="Deshpande S."/>
            <person name="Cheng J.F."/>
            <person name="Tapia R."/>
            <person name="Han C."/>
            <person name="Goodwin L."/>
            <person name="Pitluck S."/>
            <person name="Huntemann M."/>
            <person name="Liolios K."/>
            <person name="Ivanova N."/>
            <person name="Pagani I."/>
            <person name="Mavromatis K."/>
            <person name="Ovchinikova G."/>
            <person name="Pati A."/>
            <person name="Chen A."/>
            <person name="Palaniappan K."/>
            <person name="Land M."/>
            <person name="Hauser L."/>
            <person name="Brambilla E.M."/>
            <person name="Huber H."/>
            <person name="Yasawong M."/>
            <person name="Rohde M."/>
            <person name="Spring S."/>
            <person name="Abt B."/>
            <person name="Sikorski J."/>
            <person name="Wirth R."/>
            <person name="Detter J.C."/>
            <person name="Woyke T."/>
            <person name="Bristow J."/>
            <person name="Eisen J.A."/>
            <person name="Markowitz V."/>
            <person name="Hugenholtz P."/>
            <person name="Kyrpides N.C."/>
            <person name="Klenk H.P."/>
            <person name="Lapidus A."/>
        </authorList>
    </citation>
    <scope>NUCLEOTIDE SEQUENCE [LARGE SCALE GENOMIC DNA]</scope>
    <source>
        <strain evidence="8">DSM 11204 / 1A</strain>
    </source>
</reference>
<dbReference type="SMART" id="SM00948">
    <property type="entry name" value="Proteasome_A_N"/>
    <property type="match status" value="1"/>
</dbReference>
<dbReference type="EMBL" id="CP002838">
    <property type="protein sequence ID" value="AEM39596.1"/>
    <property type="molecule type" value="Genomic_DNA"/>
</dbReference>
<evidence type="ECO:0000256" key="1">
    <source>
        <dbReference type="ARBA" id="ARBA00004496"/>
    </source>
</evidence>
<protein>
    <recommendedName>
        <fullName evidence="4">Proteasome subunit alpha</fullName>
    </recommendedName>
    <alternativeName>
        <fullName evidence="4">20S proteasome alpha subunit</fullName>
    </alternativeName>
    <alternativeName>
        <fullName evidence="4">Proteasome core protein PsmA</fullName>
    </alternativeName>
</protein>
<keyword evidence="3 4" id="KW-0647">Proteasome</keyword>
<dbReference type="AlphaFoldDB" id="G0ECM6"/>
<dbReference type="FunCoup" id="G0ECM6">
    <property type="interactions" value="151"/>
</dbReference>
<dbReference type="NCBIfam" id="TIGR03633">
    <property type="entry name" value="arc_protsome_A"/>
    <property type="match status" value="1"/>
</dbReference>
<dbReference type="Gene3D" id="3.60.20.10">
    <property type="entry name" value="Glutamine Phosphoribosylpyrophosphate, subunit 1, domain 1"/>
    <property type="match status" value="1"/>
</dbReference>
<keyword evidence="7" id="KW-0378">Hydrolase</keyword>
<evidence type="ECO:0000259" key="6">
    <source>
        <dbReference type="SMART" id="SM00948"/>
    </source>
</evidence>
<dbReference type="PANTHER" id="PTHR11599">
    <property type="entry name" value="PROTEASOME SUBUNIT ALPHA/BETA"/>
    <property type="match status" value="1"/>
</dbReference>
<dbReference type="HAMAP" id="MF_00289_A">
    <property type="entry name" value="Proteasome_A_A"/>
    <property type="match status" value="1"/>
</dbReference>
<dbReference type="GO" id="GO:0006511">
    <property type="term" value="P:ubiquitin-dependent protein catabolic process"/>
    <property type="evidence" value="ECO:0007669"/>
    <property type="project" value="InterPro"/>
</dbReference>
<evidence type="ECO:0000313" key="8">
    <source>
        <dbReference type="Proteomes" id="UP000001037"/>
    </source>
</evidence>
<accession>G0ECM6</accession>
<keyword evidence="8" id="KW-1185">Reference proteome</keyword>
<dbReference type="Pfam" id="PF10584">
    <property type="entry name" value="Proteasome_A_N"/>
    <property type="match status" value="1"/>
</dbReference>
<evidence type="ECO:0000256" key="3">
    <source>
        <dbReference type="ARBA" id="ARBA00022942"/>
    </source>
</evidence>
<dbReference type="SUPFAM" id="SSF56235">
    <property type="entry name" value="N-terminal nucleophile aminohydrolases (Ntn hydrolases)"/>
    <property type="match status" value="1"/>
</dbReference>
<comment type="activity regulation">
    <text evidence="4">The formation of the proteasomal ATPase PAN-20S proteasome complex, via the docking of the C-termini of PAN into the intersubunit pockets in the alpha-rings, triggers opening of the gate for substrate entry. Interconversion between the open-gate and close-gate conformations leads to a dynamic regulation of the 20S proteasome proteolysis activity.</text>
</comment>
<organism evidence="7 8">
    <name type="scientific">Pyrolobus fumarii (strain DSM 11204 / 1A)</name>
    <dbReference type="NCBI Taxonomy" id="694429"/>
    <lineage>
        <taxon>Archaea</taxon>
        <taxon>Thermoproteota</taxon>
        <taxon>Thermoprotei</taxon>
        <taxon>Desulfurococcales</taxon>
        <taxon>Pyrodictiaceae</taxon>
        <taxon>Pyrolobus</taxon>
    </lineage>
</organism>
<proteinExistence type="inferred from homology"/>
<dbReference type="Proteomes" id="UP000001037">
    <property type="component" value="Chromosome"/>
</dbReference>
<dbReference type="GO" id="GO:0010498">
    <property type="term" value="P:proteasomal protein catabolic process"/>
    <property type="evidence" value="ECO:0007669"/>
    <property type="project" value="UniProtKB-UniRule"/>
</dbReference>
<dbReference type="InterPro" id="IPR029055">
    <property type="entry name" value="Ntn_hydrolases_N"/>
</dbReference>
<dbReference type="NCBIfam" id="NF003075">
    <property type="entry name" value="PRK03996.1"/>
    <property type="match status" value="1"/>
</dbReference>
<dbReference type="CDD" id="cd03756">
    <property type="entry name" value="proteasome_alpha_archeal"/>
    <property type="match status" value="1"/>
</dbReference>
<comment type="subunit">
    <text evidence="4">The 20S proteasome core is composed of 14 alpha and 14 beta subunits that assemble into four stacked heptameric rings, resulting in a barrel-shaped structure. The two inner rings, each composed of seven catalytic beta subunits, are sandwiched by two outer rings, each composed of seven alpha subunits. The catalytic chamber with the active sites is on the inside of the barrel. Has a gated structure, the ends of the cylinder being occluded by the N-termini of the alpha-subunits. Is capped at one or both ends by the proteasome regulatory ATPase, PAN.</text>
</comment>
<sequence length="242" mass="26798">MGFPPQPTVMGYDRSTAMFSPDGRLFQVEYAFEAVRRGWTAIGVRVKEGVVLVAEKRRTAPLADMEQMEKIMKIDEHIGASSVGLGGDGRILIDYARLVAIRHRLLYGERISVEYLTRQVCDVMQSYTQFGGVRPFGVAIILGGVDDRGPALFVAEPSGQYFGYKAVALGSGSGQAYDVLEKEYNEDMSLEDAIKLALKALLRSTEQKPTADLIEIGVIDVKTAQFRKLSKDERAKLLEQIQ</sequence>
<dbReference type="MEROPS" id="T01.970"/>
<feature type="domain" description="Proteasome alpha-type subunits" evidence="6">
    <location>
        <begin position="12"/>
        <end position="34"/>
    </location>
</feature>
<dbReference type="HOGENOM" id="CLU_035750_4_1_2"/>
<comment type="subcellular location">
    <subcellularLocation>
        <location evidence="1 4">Cytoplasm</location>
    </subcellularLocation>
</comment>
<dbReference type="GO" id="GO:0005737">
    <property type="term" value="C:cytoplasm"/>
    <property type="evidence" value="ECO:0007669"/>
    <property type="project" value="UniProtKB-SubCell"/>
</dbReference>
<dbReference type="GO" id="GO:0019773">
    <property type="term" value="C:proteasome core complex, alpha-subunit complex"/>
    <property type="evidence" value="ECO:0007669"/>
    <property type="project" value="UniProtKB-UniRule"/>
</dbReference>
<dbReference type="InterPro" id="IPR001353">
    <property type="entry name" value="Proteasome_sua/b"/>
</dbReference>
<dbReference type="InParanoid" id="G0ECM6"/>
<dbReference type="FunFam" id="3.60.20.10:FF:000004">
    <property type="entry name" value="Proteasome subunit alpha type-4"/>
    <property type="match status" value="1"/>
</dbReference>
<name>G0ECM6_PYRF1</name>
<dbReference type="InterPro" id="IPR023332">
    <property type="entry name" value="Proteasome_alpha-type"/>
</dbReference>
<evidence type="ECO:0000256" key="5">
    <source>
        <dbReference type="PROSITE-ProRule" id="PRU00808"/>
    </source>
</evidence>
<evidence type="ECO:0000256" key="2">
    <source>
        <dbReference type="ARBA" id="ARBA00022490"/>
    </source>
</evidence>
<dbReference type="eggNOG" id="arCOG00971">
    <property type="taxonomic scope" value="Archaea"/>
</dbReference>
<dbReference type="GO" id="GO:0004298">
    <property type="term" value="F:threonine-type endopeptidase activity"/>
    <property type="evidence" value="ECO:0007669"/>
    <property type="project" value="InterPro"/>
</dbReference>
<keyword evidence="2 4" id="KW-0963">Cytoplasm</keyword>
<gene>
    <name evidence="4" type="primary">psmA</name>
    <name evidence="7" type="ordered locus">Pyrfu_1741</name>
</gene>
<dbReference type="InterPro" id="IPR000426">
    <property type="entry name" value="Proteasome_asu_N"/>
</dbReference>
<dbReference type="InterPro" id="IPR050115">
    <property type="entry name" value="Proteasome_alpha"/>
</dbReference>
<evidence type="ECO:0000313" key="7">
    <source>
        <dbReference type="EMBL" id="AEM39596.1"/>
    </source>
</evidence>
<dbReference type="PROSITE" id="PS51475">
    <property type="entry name" value="PROTEASOME_ALPHA_2"/>
    <property type="match status" value="1"/>
</dbReference>
<evidence type="ECO:0000256" key="4">
    <source>
        <dbReference type="HAMAP-Rule" id="MF_00289"/>
    </source>
</evidence>
<dbReference type="KEGG" id="pfm:Pyrfu_1741"/>